<accession>A0ABX3CNL4</accession>
<evidence type="ECO:0000256" key="3">
    <source>
        <dbReference type="ARBA" id="ARBA00023163"/>
    </source>
</evidence>
<dbReference type="InterPro" id="IPR009057">
    <property type="entry name" value="Homeodomain-like_sf"/>
</dbReference>
<dbReference type="Gene3D" id="1.10.10.60">
    <property type="entry name" value="Homeodomain-like"/>
    <property type="match status" value="2"/>
</dbReference>
<dbReference type="PROSITE" id="PS01124">
    <property type="entry name" value="HTH_ARAC_FAMILY_2"/>
    <property type="match status" value="1"/>
</dbReference>
<dbReference type="EMBL" id="MBRJ01000040">
    <property type="protein sequence ID" value="OHX44760.1"/>
    <property type="molecule type" value="Genomic_DNA"/>
</dbReference>
<dbReference type="InterPro" id="IPR018060">
    <property type="entry name" value="HTH_AraC"/>
</dbReference>
<evidence type="ECO:0000256" key="2">
    <source>
        <dbReference type="ARBA" id="ARBA00023125"/>
    </source>
</evidence>
<dbReference type="Pfam" id="PF12833">
    <property type="entry name" value="HTH_18"/>
    <property type="match status" value="1"/>
</dbReference>
<comment type="caution">
    <text evidence="5">The sequence shown here is derived from an EMBL/GenBank/DDBJ whole genome shotgun (WGS) entry which is preliminary data.</text>
</comment>
<proteinExistence type="predicted"/>
<evidence type="ECO:0000313" key="5">
    <source>
        <dbReference type="EMBL" id="OHX44760.1"/>
    </source>
</evidence>
<keyword evidence="1" id="KW-0805">Transcription regulation</keyword>
<evidence type="ECO:0000259" key="4">
    <source>
        <dbReference type="PROSITE" id="PS01124"/>
    </source>
</evidence>
<dbReference type="Proteomes" id="UP000180194">
    <property type="component" value="Unassembled WGS sequence"/>
</dbReference>
<protein>
    <recommendedName>
        <fullName evidence="4">HTH araC/xylS-type domain-containing protein</fullName>
    </recommendedName>
</protein>
<dbReference type="SMART" id="SM00342">
    <property type="entry name" value="HTH_ARAC"/>
    <property type="match status" value="1"/>
</dbReference>
<gene>
    <name evidence="5" type="ORF">BBV17_24975</name>
</gene>
<sequence>MNSTSITNPKTEVITHSIRNMKENFYDDSLDLIRIAESVNLTPWHFNRVFKQTVGIPPKKYLMALRLLESKKLLLESDWTSTDICFEVGYNSLGTFTSKFSKEVAVSPNNFRKKKDNQSSSFEGISYGEGRYGSVQGQIIVPENFSGTIFLGAFTSALPSGTPSSCCVINTDSNTEFLLRDLPVGNYYIFAAGFNHQVLADSVLASQNFLRAGYFKSIQITKKQKISLEYGLELRSEQETDPPLLASLPHIYEKIMEIMKDSNFEETKVLSS</sequence>
<dbReference type="PANTHER" id="PTHR43280">
    <property type="entry name" value="ARAC-FAMILY TRANSCRIPTIONAL REGULATOR"/>
    <property type="match status" value="1"/>
</dbReference>
<reference evidence="5 6" key="1">
    <citation type="submission" date="2016-07" db="EMBL/GenBank/DDBJ databases">
        <title>Bacillus oceanisediminis whole genome.</title>
        <authorList>
            <person name="Pal Y."/>
            <person name="Verma A."/>
            <person name="Mual P."/>
            <person name="Srinivasan K."/>
        </authorList>
    </citation>
    <scope>NUCLEOTIDE SEQUENCE [LARGE SCALE GENOMIC DNA]</scope>
    <source>
        <strain evidence="5 6">Bhandara28</strain>
    </source>
</reference>
<evidence type="ECO:0000256" key="1">
    <source>
        <dbReference type="ARBA" id="ARBA00023015"/>
    </source>
</evidence>
<dbReference type="SUPFAM" id="SSF46689">
    <property type="entry name" value="Homeodomain-like"/>
    <property type="match status" value="2"/>
</dbReference>
<evidence type="ECO:0000313" key="6">
    <source>
        <dbReference type="Proteomes" id="UP000180194"/>
    </source>
</evidence>
<dbReference type="RefSeq" id="WP_071158678.1">
    <property type="nucleotide sequence ID" value="NZ_MBRJ01000040.1"/>
</dbReference>
<feature type="domain" description="HTH araC/xylS-type" evidence="4">
    <location>
        <begin position="15"/>
        <end position="114"/>
    </location>
</feature>
<keyword evidence="6" id="KW-1185">Reference proteome</keyword>
<dbReference type="PANTHER" id="PTHR43280:SF2">
    <property type="entry name" value="HTH-TYPE TRANSCRIPTIONAL REGULATOR EXSA"/>
    <property type="match status" value="1"/>
</dbReference>
<name>A0ABX3CNL4_9BACI</name>
<keyword evidence="3" id="KW-0804">Transcription</keyword>
<keyword evidence="2" id="KW-0238">DNA-binding</keyword>
<organism evidence="5 6">
    <name type="scientific">Cytobacillus oceanisediminis</name>
    <dbReference type="NCBI Taxonomy" id="665099"/>
    <lineage>
        <taxon>Bacteria</taxon>
        <taxon>Bacillati</taxon>
        <taxon>Bacillota</taxon>
        <taxon>Bacilli</taxon>
        <taxon>Bacillales</taxon>
        <taxon>Bacillaceae</taxon>
        <taxon>Cytobacillus</taxon>
    </lineage>
</organism>